<organism evidence="8 9">
    <name type="scientific">Plasmodium gallinaceum</name>
    <dbReference type="NCBI Taxonomy" id="5849"/>
    <lineage>
        <taxon>Eukaryota</taxon>
        <taxon>Sar</taxon>
        <taxon>Alveolata</taxon>
        <taxon>Apicomplexa</taxon>
        <taxon>Aconoidasida</taxon>
        <taxon>Haemosporida</taxon>
        <taxon>Plasmodiidae</taxon>
        <taxon>Plasmodium</taxon>
        <taxon>Plasmodium (Haemamoeba)</taxon>
    </lineage>
</organism>
<dbReference type="SUPFAM" id="SSF82895">
    <property type="entry name" value="TSP-1 type 1 repeat"/>
    <property type="match status" value="4"/>
</dbReference>
<protein>
    <submittedName>
        <fullName evidence="8">Circumsporozoite-and TRAP-related protein, putative</fullName>
    </submittedName>
</protein>
<dbReference type="GO" id="GO:0005886">
    <property type="term" value="C:plasma membrane"/>
    <property type="evidence" value="ECO:0007669"/>
    <property type="project" value="UniProtKB-SubCell"/>
</dbReference>
<feature type="domain" description="VWFA" evidence="7">
    <location>
        <begin position="517"/>
        <end position="703"/>
    </location>
</feature>
<evidence type="ECO:0000313" key="9">
    <source>
        <dbReference type="Proteomes" id="UP000220797"/>
    </source>
</evidence>
<feature type="domain" description="VWFA" evidence="7">
    <location>
        <begin position="945"/>
        <end position="1131"/>
    </location>
</feature>
<feature type="domain" description="VWFA" evidence="7">
    <location>
        <begin position="1170"/>
        <end position="1352"/>
    </location>
</feature>
<feature type="signal peptide" evidence="6">
    <location>
        <begin position="1"/>
        <end position="23"/>
    </location>
</feature>
<dbReference type="VEuPathDB" id="PlasmoDB:PGAL8A_00401100"/>
<gene>
    <name evidence="8" type="primary">CTRP</name>
    <name evidence="8" type="ORF">PGAL8A_00401100</name>
</gene>
<feature type="transmembrane region" description="Helical" evidence="5">
    <location>
        <begin position="1818"/>
        <end position="1839"/>
    </location>
</feature>
<dbReference type="InterPro" id="IPR050525">
    <property type="entry name" value="ECM_Assembly_Org"/>
</dbReference>
<evidence type="ECO:0000256" key="1">
    <source>
        <dbReference type="ARBA" id="ARBA00004236"/>
    </source>
</evidence>
<dbReference type="SUPFAM" id="SSF53300">
    <property type="entry name" value="vWA-like"/>
    <property type="match status" value="6"/>
</dbReference>
<evidence type="ECO:0000256" key="5">
    <source>
        <dbReference type="SAM" id="Phobius"/>
    </source>
</evidence>
<feature type="coiled-coil region" evidence="3">
    <location>
        <begin position="573"/>
        <end position="600"/>
    </location>
</feature>
<dbReference type="Pfam" id="PF00090">
    <property type="entry name" value="TSP_1"/>
    <property type="match status" value="5"/>
</dbReference>
<proteinExistence type="predicted"/>
<dbReference type="Gene3D" id="3.40.50.410">
    <property type="entry name" value="von Willebrand factor, type A domain"/>
    <property type="match status" value="6"/>
</dbReference>
<dbReference type="InterPro" id="IPR036465">
    <property type="entry name" value="vWFA_dom_sf"/>
</dbReference>
<dbReference type="EMBL" id="CVMV01000022">
    <property type="protein sequence ID" value="CRG94307.1"/>
    <property type="molecule type" value="Genomic_DNA"/>
</dbReference>
<dbReference type="OrthoDB" id="446173at2759"/>
<dbReference type="GeneID" id="39732541"/>
<evidence type="ECO:0000256" key="2">
    <source>
        <dbReference type="ARBA" id="ARBA00022475"/>
    </source>
</evidence>
<keyword evidence="3" id="KW-0175">Coiled coil</keyword>
<dbReference type="PROSITE" id="PS50092">
    <property type="entry name" value="TSP1"/>
    <property type="match status" value="5"/>
</dbReference>
<evidence type="ECO:0000256" key="6">
    <source>
        <dbReference type="SAM" id="SignalP"/>
    </source>
</evidence>
<dbReference type="FunFam" id="2.20.100.10:FF:000105">
    <property type="entry name" value="Circumsporozoite-and TRAP-related protein"/>
    <property type="match status" value="1"/>
</dbReference>
<feature type="chain" id="PRO_5012158941" evidence="6">
    <location>
        <begin position="24"/>
        <end position="1883"/>
    </location>
</feature>
<name>A0A1J1GTD3_PLAGA</name>
<feature type="compositionally biased region" description="Basic and acidic residues" evidence="4">
    <location>
        <begin position="1798"/>
        <end position="1808"/>
    </location>
</feature>
<sequence>MKKAFVLIFSCLVLFLHFNIVKTESNKDESFHHDKLINKNHIKSKNADYSKKKTFLQFKATANEAPCIGYECFCMNYYDLTLILDESASIKLDNWVNKVVPFTSEIIENLSISENEVHVGIVLFGIKSRDYVKFNENIKYKKEDLLKKVDKLKSNYGNVGGTYIIKALEYSMKNYTKNKNSRPDAPKVTILFTDGNDNVAKDKQLYDTGLSYRKENVKLLVIGVSKAIHNKLKLIAGCEINDSCPFAMKVEWANLNDITKLLTDKICNTGPITDPKPDHKPCNGDECFCDDYYDLTLILDESASIGSKKWKSDVVPFAEEVINNLSISKDKIHAGVMRFAIYMKTDVSYDQEARYMKNDLIKIIRGLKDKYGNGGGTHIVEALEYSLTNFTKHPNNRIDAPKVTILFTDGSENSRPISAVRDIGLLYRRENIKLLVLGVHSVDINNLKLLAGCKENTDCPFAMKAEWDELKNISKIFTDKICNTGPVQNPDLELPVSPPNFTPCSKPQDCYCMDFYDLTLVLDESASISDYRWKKEVVPFSEELIKNLNISFSKIHVGVMLFAEYNREFVRFSDKVSYEKENLQKKIKELQGDYIRGKKSHIINALSYALTYYSKYPGRPEAPKVTLLFTDGYDSDQSDEELYNVGLLYRKNNVKLLVIGVSMANENKLKLLVACNQTGPCPYVIKTEWINLKSLPKAMIEKICVTGPVLPPHINPPTLCKGDECFCHNYYDLTLILDESASIGHINWKEQVAPFTEEIVKNLKVSENEVHIGIFLFAQFNRDFVKFSEEESYKKNILTQKVENLKNDYKEGGYTYIVEALEYGLQNYTKDPSSRSDASKVTILFTDGNNTNPSEDILINISSMYKNEQVKLLVLGVGNATIYKLRLLGGCHKTNGDCPTAIKIDWNNLKDISALMIDKVCNTDKPSTIPQTCVGDECLCKDYFDLTFIGVPSKQGNNKLSSDIIPYAEHIINSFNIDEQHVHVAISIYLGSKTIQIGFDDVNSYNKKELLMKIRKMDNIYAMSKTNIAHALEMGLKQSFGNGNREKAPKVTLLLTNSDNDISEEGILQQVSNNYIDKQVKLIIIGLGKLLIDKLIIAGGCSLNYNNCPNVLQSTDSSFFSEVEDFLKENICNNNVDPVIPPAFSCDDPLCEECDDDLCDNNTLCKKALDIAIVLDQSRNISNEQWKTYVKPFAINTVKQNYLSKYRTHITIVKMRKHTKEKWSLNKKISYKKNKIIKKINKLLMSPSNYKNIADTFKHLRTKVFTKTPKYKKKLIIMLVEGKSNTSLNDLRREIELLKINKIDLFVYAINNIDDNEYKILGNCEKSTLCENIVKVSWDSLLSDSDTHMNYICNNYPDDAECNEWDEWSKCPETCDNAMSKRERKGPYTLKGEGFIGEKHGNSCIELGSLEYRPCPIKEGCNDICGDFGEWSQCSATCGDGIRIRERENSLDSEECKIFNKTEIESCNIQDCDNSEICEEIGEWGEWSSCSKTCGYSTKERMFIILPEYVDKYPDCKYKEQVEIDVCSVPKCDDEKCFEWGIWGEWSASCGQRKRVQRANLNIDLSNINYEDTKSNECKEYYRDKVEYDETIPCPGNSCGNWTEWSTCDRTCNVGVRMRHFVSHVSGISGDDIDECIEQYNDIETEACLDLPLCDTGDCDDWETWIDCKEEDTCHKSSKRILTRKAELLNNKKKNTSEFCNDFKLFREEECSESNKPCNDALCNEWEEWGDCSATCGTSFKIRKRKEPLELIPPSKDINGNMGLTCEQQNIKIEEREACDTSVCSSIINDTPNGTHPNEGENKDDSNKKKGFGTGEKVSLAAGVIGLIALATGGLIYGYNTFNGGEIPDNSNMEFENVENNVGEVDETNEDFEVIDANDPMWN</sequence>
<dbReference type="CDD" id="cd00198">
    <property type="entry name" value="vWFA"/>
    <property type="match status" value="1"/>
</dbReference>
<reference evidence="8" key="1">
    <citation type="submission" date="2015-04" db="EMBL/GenBank/DDBJ databases">
        <authorList>
            <consortium name="Pathogen Informatics"/>
        </authorList>
    </citation>
    <scope>NUCLEOTIDE SEQUENCE [LARGE SCALE GENOMIC DNA]</scope>
    <source>
        <strain evidence="8">8A</strain>
    </source>
</reference>
<keyword evidence="2" id="KW-1003">Cell membrane</keyword>
<keyword evidence="5" id="KW-1133">Transmembrane helix</keyword>
<dbReference type="InterPro" id="IPR036383">
    <property type="entry name" value="TSP1_rpt_sf"/>
</dbReference>
<evidence type="ECO:0000256" key="4">
    <source>
        <dbReference type="SAM" id="MobiDB-lite"/>
    </source>
</evidence>
<keyword evidence="5" id="KW-0812">Transmembrane</keyword>
<keyword evidence="6" id="KW-0732">Signal</keyword>
<dbReference type="InterPro" id="IPR002035">
    <property type="entry name" value="VWF_A"/>
</dbReference>
<dbReference type="InterPro" id="IPR000884">
    <property type="entry name" value="TSP1_rpt"/>
</dbReference>
<evidence type="ECO:0000259" key="7">
    <source>
        <dbReference type="PROSITE" id="PS50234"/>
    </source>
</evidence>
<accession>A0A1J1GTD3</accession>
<dbReference type="Proteomes" id="UP000220797">
    <property type="component" value="Unassembled WGS sequence"/>
</dbReference>
<keyword evidence="5" id="KW-0472">Membrane</keyword>
<dbReference type="Gene3D" id="2.20.100.10">
    <property type="entry name" value="Thrombospondin type-1 (TSP1) repeat"/>
    <property type="match status" value="4"/>
</dbReference>
<comment type="subcellular location">
    <subcellularLocation>
        <location evidence="1">Cell membrane</location>
    </subcellularLocation>
</comment>
<evidence type="ECO:0000313" key="8">
    <source>
        <dbReference type="EMBL" id="CRG94307.1"/>
    </source>
</evidence>
<evidence type="ECO:0000256" key="3">
    <source>
        <dbReference type="SAM" id="Coils"/>
    </source>
</evidence>
<feature type="domain" description="VWFA" evidence="7">
    <location>
        <begin position="294"/>
        <end position="481"/>
    </location>
</feature>
<comment type="caution">
    <text evidence="8">The sequence shown here is derived from an EMBL/GenBank/DDBJ whole genome shotgun (WGS) entry which is preliminary data.</text>
</comment>
<feature type="domain" description="VWFA" evidence="7">
    <location>
        <begin position="79"/>
        <end position="266"/>
    </location>
</feature>
<feature type="domain" description="VWFA" evidence="7">
    <location>
        <begin position="732"/>
        <end position="920"/>
    </location>
</feature>
<dbReference type="SMART" id="SM00209">
    <property type="entry name" value="TSP1"/>
    <property type="match status" value="5"/>
</dbReference>
<keyword evidence="9" id="KW-1185">Reference proteome</keyword>
<dbReference type="SMART" id="SM00327">
    <property type="entry name" value="VWA"/>
    <property type="match status" value="6"/>
</dbReference>
<feature type="region of interest" description="Disordered" evidence="4">
    <location>
        <begin position="1790"/>
        <end position="1810"/>
    </location>
</feature>
<dbReference type="PROSITE" id="PS50234">
    <property type="entry name" value="VWFA"/>
    <property type="match status" value="6"/>
</dbReference>
<dbReference type="RefSeq" id="XP_028527128.1">
    <property type="nucleotide sequence ID" value="XM_028670369.1"/>
</dbReference>
<dbReference type="OMA" id="DALCNEW"/>
<dbReference type="Pfam" id="PF00092">
    <property type="entry name" value="VWA"/>
    <property type="match status" value="6"/>
</dbReference>
<dbReference type="PANTHER" id="PTHR24020">
    <property type="entry name" value="COLLAGEN ALPHA"/>
    <property type="match status" value="1"/>
</dbReference>
<dbReference type="CDD" id="cd01473">
    <property type="entry name" value="vWA_CTRP"/>
    <property type="match status" value="4"/>
</dbReference>